<accession>A0AAD9X3G9</accession>
<reference evidence="2" key="1">
    <citation type="journal article" date="2023" name="Plant J.">
        <title>Genome sequences and population genomics provide insights into the demographic history, inbreeding, and mutation load of two 'living fossil' tree species of Dipteronia.</title>
        <authorList>
            <person name="Feng Y."/>
            <person name="Comes H.P."/>
            <person name="Chen J."/>
            <person name="Zhu S."/>
            <person name="Lu R."/>
            <person name="Zhang X."/>
            <person name="Li P."/>
            <person name="Qiu J."/>
            <person name="Olsen K.M."/>
            <person name="Qiu Y."/>
        </authorList>
    </citation>
    <scope>NUCLEOTIDE SEQUENCE</scope>
    <source>
        <strain evidence="2">KIB01</strain>
    </source>
</reference>
<evidence type="ECO:0000256" key="1">
    <source>
        <dbReference type="SAM" id="MobiDB-lite"/>
    </source>
</evidence>
<organism evidence="2 3">
    <name type="scientific">Dipteronia dyeriana</name>
    <dbReference type="NCBI Taxonomy" id="168575"/>
    <lineage>
        <taxon>Eukaryota</taxon>
        <taxon>Viridiplantae</taxon>
        <taxon>Streptophyta</taxon>
        <taxon>Embryophyta</taxon>
        <taxon>Tracheophyta</taxon>
        <taxon>Spermatophyta</taxon>
        <taxon>Magnoliopsida</taxon>
        <taxon>eudicotyledons</taxon>
        <taxon>Gunneridae</taxon>
        <taxon>Pentapetalae</taxon>
        <taxon>rosids</taxon>
        <taxon>malvids</taxon>
        <taxon>Sapindales</taxon>
        <taxon>Sapindaceae</taxon>
        <taxon>Hippocastanoideae</taxon>
        <taxon>Acereae</taxon>
        <taxon>Dipteronia</taxon>
    </lineage>
</organism>
<dbReference type="EMBL" id="JANJYI010000004">
    <property type="protein sequence ID" value="KAK2652144.1"/>
    <property type="molecule type" value="Genomic_DNA"/>
</dbReference>
<proteinExistence type="predicted"/>
<feature type="region of interest" description="Disordered" evidence="1">
    <location>
        <begin position="114"/>
        <end position="158"/>
    </location>
</feature>
<gene>
    <name evidence="2" type="ORF">Ddye_012000</name>
</gene>
<comment type="caution">
    <text evidence="2">The sequence shown here is derived from an EMBL/GenBank/DDBJ whole genome shotgun (WGS) entry which is preliminary data.</text>
</comment>
<dbReference type="PANTHER" id="PTHR31973:SF187">
    <property type="entry name" value="MUTATOR TRANSPOSASE MUDRA PROTEIN"/>
    <property type="match status" value="1"/>
</dbReference>
<feature type="compositionally biased region" description="Low complexity" evidence="1">
    <location>
        <begin position="138"/>
        <end position="151"/>
    </location>
</feature>
<dbReference type="AlphaFoldDB" id="A0AAD9X3G9"/>
<sequence length="158" mass="18166">MKNERNRITCFCDTKGCSWRVYGSPIYNQTTYMLKTLINKHNRLVVSKNKDVTSAWIGKKFETLIKENLQMNIEVLSYIVLRSYGVNVPKHTLYRAKRYSLDIGFEDHKQSYNKLNNPGSSVGSSSNDVTARVRQTESTTNRSSNSTRTTSMAQPFHK</sequence>
<dbReference type="PANTHER" id="PTHR31973">
    <property type="entry name" value="POLYPROTEIN, PUTATIVE-RELATED"/>
    <property type="match status" value="1"/>
</dbReference>
<name>A0AAD9X3G9_9ROSI</name>
<evidence type="ECO:0000313" key="2">
    <source>
        <dbReference type="EMBL" id="KAK2652144.1"/>
    </source>
</evidence>
<dbReference type="Proteomes" id="UP001280121">
    <property type="component" value="Unassembled WGS sequence"/>
</dbReference>
<keyword evidence="3" id="KW-1185">Reference proteome</keyword>
<protein>
    <recommendedName>
        <fullName evidence="4">Transposase MuDR plant domain-containing protein</fullName>
    </recommendedName>
</protein>
<evidence type="ECO:0008006" key="4">
    <source>
        <dbReference type="Google" id="ProtNLM"/>
    </source>
</evidence>
<evidence type="ECO:0000313" key="3">
    <source>
        <dbReference type="Proteomes" id="UP001280121"/>
    </source>
</evidence>